<dbReference type="GO" id="GO:0004803">
    <property type="term" value="F:transposase activity"/>
    <property type="evidence" value="ECO:0007669"/>
    <property type="project" value="InterPro"/>
</dbReference>
<dbReference type="AlphaFoldDB" id="A0A1I4NUW8"/>
<proteinExistence type="predicted"/>
<gene>
    <name evidence="2" type="ORF">SAMN05421880_10924</name>
</gene>
<dbReference type="RefSeq" id="WP_090667573.1">
    <property type="nucleotide sequence ID" value="NZ_FOUF01000009.1"/>
</dbReference>
<evidence type="ECO:0000313" key="2">
    <source>
        <dbReference type="EMBL" id="SFM19311.1"/>
    </source>
</evidence>
<dbReference type="EMBL" id="FOUF01000009">
    <property type="protein sequence ID" value="SFM19311.1"/>
    <property type="molecule type" value="Genomic_DNA"/>
</dbReference>
<dbReference type="PANTHER" id="PTHR34322:SF2">
    <property type="entry name" value="TRANSPOSASE IS200-LIKE DOMAIN-CONTAINING PROTEIN"/>
    <property type="match status" value="1"/>
</dbReference>
<dbReference type="PANTHER" id="PTHR34322">
    <property type="entry name" value="TRANSPOSASE, Y1_TNP DOMAIN-CONTAINING"/>
    <property type="match status" value="1"/>
</dbReference>
<dbReference type="InterPro" id="IPR002686">
    <property type="entry name" value="Transposase_17"/>
</dbReference>
<dbReference type="STRING" id="52442.SAMN05421880_10924"/>
<dbReference type="Pfam" id="PF01797">
    <property type="entry name" value="Y1_Tnp"/>
    <property type="match status" value="1"/>
</dbReference>
<dbReference type="SUPFAM" id="SSF143422">
    <property type="entry name" value="Transposase IS200-like"/>
    <property type="match status" value="1"/>
</dbReference>
<evidence type="ECO:0000313" key="3">
    <source>
        <dbReference type="Proteomes" id="UP000199561"/>
    </source>
</evidence>
<dbReference type="Gene3D" id="3.30.70.1290">
    <property type="entry name" value="Transposase IS200-like"/>
    <property type="match status" value="1"/>
</dbReference>
<dbReference type="Proteomes" id="UP000199561">
    <property type="component" value="Unassembled WGS sequence"/>
</dbReference>
<name>A0A1I4NUW8_9PROT</name>
<reference evidence="2 3" key="1">
    <citation type="submission" date="2016-10" db="EMBL/GenBank/DDBJ databases">
        <authorList>
            <person name="de Groot N.N."/>
        </authorList>
    </citation>
    <scope>NUCLEOTIDE SEQUENCE [LARGE SCALE GENOMIC DNA]</scope>
    <source>
        <strain evidence="2 3">Nm146</strain>
    </source>
</reference>
<dbReference type="GO" id="GO:0006313">
    <property type="term" value="P:DNA transposition"/>
    <property type="evidence" value="ECO:0007669"/>
    <property type="project" value="InterPro"/>
</dbReference>
<keyword evidence="3" id="KW-1185">Reference proteome</keyword>
<dbReference type="GO" id="GO:0003677">
    <property type="term" value="F:DNA binding"/>
    <property type="evidence" value="ECO:0007669"/>
    <property type="project" value="InterPro"/>
</dbReference>
<accession>A0A1I4NUW8</accession>
<dbReference type="InterPro" id="IPR036515">
    <property type="entry name" value="Transposase_17_sf"/>
</dbReference>
<protein>
    <submittedName>
        <fullName evidence="2">REP element-mobilizing transposase RayT</fullName>
    </submittedName>
</protein>
<organism evidence="2 3">
    <name type="scientific">Nitrosomonas nitrosa</name>
    <dbReference type="NCBI Taxonomy" id="52442"/>
    <lineage>
        <taxon>Bacteria</taxon>
        <taxon>Pseudomonadati</taxon>
        <taxon>Pseudomonadota</taxon>
        <taxon>Betaproteobacteria</taxon>
        <taxon>Nitrosomonadales</taxon>
        <taxon>Nitrosomonadaceae</taxon>
        <taxon>Nitrosomonas</taxon>
    </lineage>
</organism>
<feature type="domain" description="Transposase IS200-like" evidence="1">
    <location>
        <begin position="9"/>
        <end position="122"/>
    </location>
</feature>
<sequence>MVRPLRLEFPGALYYVTSRGDKYDIYLDEDDRRAWLEVLDQVCHRFKWIIFAYCQMDRDFHLLVETMDCNLAKGMRQLNGVYTQYFNLRHNKTGPLYRGRYKAILVQKKRYLLAVTRHIALLPLYRDMTTTLENWPWSSYPATIDTVKAPQWLARKKLLNKFAKKRKKAIQAYRQFIMEGKGLPSPLEQTQHQILLGDDDFVARYQQGIHSEFPPERAESSDKANILPLHSYQQRYPNKKEAMARAYLSGAYTMAQIGDHFGVNYMTVSRAVRQFEKKDD</sequence>
<evidence type="ECO:0000259" key="1">
    <source>
        <dbReference type="SMART" id="SM01321"/>
    </source>
</evidence>
<dbReference type="SMART" id="SM01321">
    <property type="entry name" value="Y1_Tnp"/>
    <property type="match status" value="1"/>
</dbReference>